<gene>
    <name evidence="3" type="ORF">CAPTEDRAFT_188479</name>
</gene>
<dbReference type="SMART" id="SM00355">
    <property type="entry name" value="ZnF_C2H2"/>
    <property type="match status" value="2"/>
</dbReference>
<dbReference type="EnsemblMetazoa" id="CapteT188479">
    <property type="protein sequence ID" value="CapteP188479"/>
    <property type="gene ID" value="CapteG188479"/>
</dbReference>
<dbReference type="EMBL" id="KB298025">
    <property type="protein sequence ID" value="ELU09706.1"/>
    <property type="molecule type" value="Genomic_DNA"/>
</dbReference>
<protein>
    <recommendedName>
        <fullName evidence="2">C2H2-type domain-containing protein</fullName>
    </recommendedName>
</protein>
<dbReference type="AlphaFoldDB" id="R7V1Z9"/>
<accession>R7V1Z9</accession>
<evidence type="ECO:0000313" key="5">
    <source>
        <dbReference type="Proteomes" id="UP000014760"/>
    </source>
</evidence>
<keyword evidence="1" id="KW-0862">Zinc</keyword>
<reference evidence="5" key="1">
    <citation type="submission" date="2012-12" db="EMBL/GenBank/DDBJ databases">
        <authorList>
            <person name="Hellsten U."/>
            <person name="Grimwood J."/>
            <person name="Chapman J.A."/>
            <person name="Shapiro H."/>
            <person name="Aerts A."/>
            <person name="Otillar R.P."/>
            <person name="Terry A.Y."/>
            <person name="Boore J.L."/>
            <person name="Simakov O."/>
            <person name="Marletaz F."/>
            <person name="Cho S.-J."/>
            <person name="Edsinger-Gonzales E."/>
            <person name="Havlak P."/>
            <person name="Kuo D.-H."/>
            <person name="Larsson T."/>
            <person name="Lv J."/>
            <person name="Arendt D."/>
            <person name="Savage R."/>
            <person name="Osoegawa K."/>
            <person name="de Jong P."/>
            <person name="Lindberg D.R."/>
            <person name="Seaver E.C."/>
            <person name="Weisblat D.A."/>
            <person name="Putnam N.H."/>
            <person name="Grigoriev I.V."/>
            <person name="Rokhsar D.S."/>
        </authorList>
    </citation>
    <scope>NUCLEOTIDE SEQUENCE</scope>
    <source>
        <strain evidence="5">I ESC-2004</strain>
    </source>
</reference>
<organism evidence="3">
    <name type="scientific">Capitella teleta</name>
    <name type="common">Polychaete worm</name>
    <dbReference type="NCBI Taxonomy" id="283909"/>
    <lineage>
        <taxon>Eukaryota</taxon>
        <taxon>Metazoa</taxon>
        <taxon>Spiralia</taxon>
        <taxon>Lophotrochozoa</taxon>
        <taxon>Annelida</taxon>
        <taxon>Polychaeta</taxon>
        <taxon>Sedentaria</taxon>
        <taxon>Scolecida</taxon>
        <taxon>Capitellidae</taxon>
        <taxon>Capitella</taxon>
    </lineage>
</organism>
<keyword evidence="1" id="KW-0479">Metal-binding</keyword>
<keyword evidence="5" id="KW-1185">Reference proteome</keyword>
<name>R7V1Z9_CAPTE</name>
<sequence length="444" mass="51322">EIPWCGPIDVPISSPSSQHQCKICQKVLKKKGALTVHLRTHNKGSPKVRRRVKRMCPFCKDSQTNLKRHLIMKHNGKPEVTAILQMKLTPAEERKAFARIRNQGILIGNSEKNGENLERIHGNKSEYVHGDVVHCSVCQGAYSKTTFHRHRVSCQNNATQLKPEVAHLPHPKFAILLSKFQKNEIGDTCRSDSTIREFGWNLFQKEKTKVDKFDEVCKSVSADMRLLARLFCHLKLTVPDDVCLHDASDLLDRGNWTHLREVIDLLTSKESGEVKHGLKMAIYYILLKFADNQIGVKLTQKDTQGQTEEIQNFIKLLKHHENSYFGDAKYQINKSRQEKLRLPERMPEENAMRILRDHTVKRIVEIVKESGEGIQDPSVFVELRNLVASRLTLFNARRGGEATRLRIDHWVKRKQWIRKDQKDHLKDEEKAFFNDMEIMFSAGE</sequence>
<evidence type="ECO:0000313" key="3">
    <source>
        <dbReference type="EMBL" id="ELU09706.1"/>
    </source>
</evidence>
<dbReference type="InterPro" id="IPR013087">
    <property type="entry name" value="Znf_C2H2_type"/>
</dbReference>
<keyword evidence="1" id="KW-0863">Zinc-finger</keyword>
<dbReference type="Gene3D" id="3.30.160.60">
    <property type="entry name" value="Classic Zinc Finger"/>
    <property type="match status" value="1"/>
</dbReference>
<evidence type="ECO:0000256" key="1">
    <source>
        <dbReference type="PROSITE-ProRule" id="PRU00042"/>
    </source>
</evidence>
<evidence type="ECO:0000259" key="2">
    <source>
        <dbReference type="PROSITE" id="PS50157"/>
    </source>
</evidence>
<dbReference type="GO" id="GO:0008270">
    <property type="term" value="F:zinc ion binding"/>
    <property type="evidence" value="ECO:0007669"/>
    <property type="project" value="UniProtKB-KW"/>
</dbReference>
<dbReference type="EMBL" id="AMQN01041543">
    <property type="status" value="NOT_ANNOTATED_CDS"/>
    <property type="molecule type" value="Genomic_DNA"/>
</dbReference>
<dbReference type="Proteomes" id="UP000014760">
    <property type="component" value="Unassembled WGS sequence"/>
</dbReference>
<dbReference type="PANTHER" id="PTHR33480:SF1">
    <property type="entry name" value="TYR RECOMBINASE DOMAIN-CONTAINING PROTEIN"/>
    <property type="match status" value="1"/>
</dbReference>
<feature type="domain" description="C2H2-type" evidence="2">
    <location>
        <begin position="19"/>
        <end position="46"/>
    </location>
</feature>
<reference evidence="3 5" key="2">
    <citation type="journal article" date="2013" name="Nature">
        <title>Insights into bilaterian evolution from three spiralian genomes.</title>
        <authorList>
            <person name="Simakov O."/>
            <person name="Marletaz F."/>
            <person name="Cho S.J."/>
            <person name="Edsinger-Gonzales E."/>
            <person name="Havlak P."/>
            <person name="Hellsten U."/>
            <person name="Kuo D.H."/>
            <person name="Larsson T."/>
            <person name="Lv J."/>
            <person name="Arendt D."/>
            <person name="Savage R."/>
            <person name="Osoegawa K."/>
            <person name="de Jong P."/>
            <person name="Grimwood J."/>
            <person name="Chapman J.A."/>
            <person name="Shapiro H."/>
            <person name="Aerts A."/>
            <person name="Otillar R.P."/>
            <person name="Terry A.Y."/>
            <person name="Boore J.L."/>
            <person name="Grigoriev I.V."/>
            <person name="Lindberg D.R."/>
            <person name="Seaver E.C."/>
            <person name="Weisblat D.A."/>
            <person name="Putnam N.H."/>
            <person name="Rokhsar D.S."/>
        </authorList>
    </citation>
    <scope>NUCLEOTIDE SEQUENCE</scope>
    <source>
        <strain evidence="3 5">I ESC-2004</strain>
    </source>
</reference>
<feature type="non-terminal residue" evidence="3">
    <location>
        <position position="1"/>
    </location>
</feature>
<dbReference type="OrthoDB" id="10066064at2759"/>
<dbReference type="HOGENOM" id="CLU_617637_0_0_1"/>
<dbReference type="OMA" id="GLAMWKM"/>
<evidence type="ECO:0000313" key="4">
    <source>
        <dbReference type="EnsemblMetazoa" id="CapteP188479"/>
    </source>
</evidence>
<proteinExistence type="predicted"/>
<reference evidence="4" key="3">
    <citation type="submission" date="2015-06" db="UniProtKB">
        <authorList>
            <consortium name="EnsemblMetazoa"/>
        </authorList>
    </citation>
    <scope>IDENTIFICATION</scope>
</reference>
<dbReference type="PANTHER" id="PTHR33480">
    <property type="entry name" value="SET DOMAIN-CONTAINING PROTEIN-RELATED"/>
    <property type="match status" value="1"/>
</dbReference>
<dbReference type="PROSITE" id="PS00028">
    <property type="entry name" value="ZINC_FINGER_C2H2_1"/>
    <property type="match status" value="1"/>
</dbReference>
<dbReference type="PROSITE" id="PS50157">
    <property type="entry name" value="ZINC_FINGER_C2H2_2"/>
    <property type="match status" value="1"/>
</dbReference>